<feature type="active site" evidence="10">
    <location>
        <position position="248"/>
    </location>
</feature>
<dbReference type="InterPro" id="IPR013762">
    <property type="entry name" value="Integrase-like_cat_sf"/>
</dbReference>
<dbReference type="PROSITE" id="PS51900">
    <property type="entry name" value="CB"/>
    <property type="match status" value="1"/>
</dbReference>
<dbReference type="RefSeq" id="WP_204696891.1">
    <property type="nucleotide sequence ID" value="NZ_JAFBEC010000004.1"/>
</dbReference>
<comment type="caution">
    <text evidence="14">The sequence shown here is derived from an EMBL/GenBank/DDBJ whole genome shotgun (WGS) entry which is preliminary data.</text>
</comment>
<feature type="domain" description="Core-binding (CB)" evidence="13">
    <location>
        <begin position="3"/>
        <end position="90"/>
    </location>
</feature>
<dbReference type="InterPro" id="IPR010998">
    <property type="entry name" value="Integrase_recombinase_N"/>
</dbReference>
<keyword evidence="9 10" id="KW-0131">Cell cycle</keyword>
<sequence>MCTNAQDPYQKFFQYLQVEKNASPNTLTAYTRGLSDWEEFLNEEGVDAGCLNAERLHVRLYLTAMHNKGLQRTSIARELSVLRTFYRFLKRESMILENPTSFTHFPSQPNRLPRFLYEEELQSLFEVCRGDDPLKQRDLAIIELLYATGIRVSECTNLKMTDLDFVTETVHVLGKGRKERYVPIGAFAIDALERYFEDGRKRLMREEAQHVFLNFRGLPLTDRGLRHTLTKRVQEASRTLRISPHSLRHTFATHLLNEGADLRSVQELLGHENLRTTQKYTHVTTDRLRHVYKGAHPRA</sequence>
<feature type="active site" evidence="10">
    <location>
        <position position="245"/>
    </location>
</feature>
<dbReference type="Pfam" id="PF00589">
    <property type="entry name" value="Phage_integrase"/>
    <property type="match status" value="1"/>
</dbReference>
<protein>
    <recommendedName>
        <fullName evidence="10 11">Tyrosine recombinase XerC</fullName>
    </recommendedName>
</protein>
<dbReference type="InterPro" id="IPR011010">
    <property type="entry name" value="DNA_brk_join_enz"/>
</dbReference>
<evidence type="ECO:0000259" key="12">
    <source>
        <dbReference type="PROSITE" id="PS51898"/>
    </source>
</evidence>
<evidence type="ECO:0000256" key="2">
    <source>
        <dbReference type="ARBA" id="ARBA00006657"/>
    </source>
</evidence>
<dbReference type="CDD" id="cd00798">
    <property type="entry name" value="INT_XerDC_C"/>
    <property type="match status" value="1"/>
</dbReference>
<dbReference type="Gene3D" id="1.10.150.130">
    <property type="match status" value="1"/>
</dbReference>
<organism evidence="14 15">
    <name type="scientific">Geomicrobium sediminis</name>
    <dbReference type="NCBI Taxonomy" id="1347788"/>
    <lineage>
        <taxon>Bacteria</taxon>
        <taxon>Bacillati</taxon>
        <taxon>Bacillota</taxon>
        <taxon>Bacilli</taxon>
        <taxon>Bacillales</taxon>
        <taxon>Geomicrobium</taxon>
    </lineage>
</organism>
<evidence type="ECO:0000256" key="3">
    <source>
        <dbReference type="ARBA" id="ARBA00022490"/>
    </source>
</evidence>
<evidence type="ECO:0000256" key="7">
    <source>
        <dbReference type="ARBA" id="ARBA00023125"/>
    </source>
</evidence>
<keyword evidence="4 10" id="KW-0132">Cell division</keyword>
<evidence type="ECO:0000256" key="8">
    <source>
        <dbReference type="ARBA" id="ARBA00023172"/>
    </source>
</evidence>
<dbReference type="PANTHER" id="PTHR30349:SF77">
    <property type="entry name" value="TYROSINE RECOMBINASE XERC"/>
    <property type="match status" value="1"/>
</dbReference>
<name>A0ABS2PB93_9BACL</name>
<keyword evidence="8 10" id="KW-0233">DNA recombination</keyword>
<keyword evidence="5 10" id="KW-0159">Chromosome partition</keyword>
<comment type="subunit">
    <text evidence="10">Forms a cyclic heterotetrameric complex composed of two molecules of XerC and two molecules of XerD.</text>
</comment>
<dbReference type="InterPro" id="IPR044068">
    <property type="entry name" value="CB"/>
</dbReference>
<comment type="function">
    <text evidence="10">Site-specific tyrosine recombinase, which acts by catalyzing the cutting and rejoining of the recombining DNA molecules. The XerC-XerD complex is essential to convert dimers of the bacterial chromosome into monomers to permit their segregation at cell division. It also contributes to the segregational stability of plasmids.</text>
</comment>
<keyword evidence="7 10" id="KW-0238">DNA-binding</keyword>
<keyword evidence="6 10" id="KW-0229">DNA integration</keyword>
<comment type="similarity">
    <text evidence="2 10">Belongs to the 'phage' integrase family. XerC subfamily.</text>
</comment>
<accession>A0ABS2PB93</accession>
<dbReference type="NCBIfam" id="NF001399">
    <property type="entry name" value="PRK00283.1"/>
    <property type="match status" value="1"/>
</dbReference>
<evidence type="ECO:0000313" key="14">
    <source>
        <dbReference type="EMBL" id="MBM7632582.1"/>
    </source>
</evidence>
<gene>
    <name evidence="10" type="primary">xerC</name>
    <name evidence="14" type="ORF">JOD17_001676</name>
</gene>
<feature type="active site" evidence="10">
    <location>
        <position position="271"/>
    </location>
</feature>
<evidence type="ECO:0000256" key="6">
    <source>
        <dbReference type="ARBA" id="ARBA00022908"/>
    </source>
</evidence>
<feature type="active site" evidence="10">
    <location>
        <position position="151"/>
    </location>
</feature>
<dbReference type="HAMAP" id="MF_01808">
    <property type="entry name" value="Recomb_XerC_XerD"/>
    <property type="match status" value="1"/>
</dbReference>
<proteinExistence type="inferred from homology"/>
<dbReference type="InterPro" id="IPR004107">
    <property type="entry name" value="Integrase_SAM-like_N"/>
</dbReference>
<evidence type="ECO:0000256" key="1">
    <source>
        <dbReference type="ARBA" id="ARBA00004496"/>
    </source>
</evidence>
<dbReference type="NCBIfam" id="TIGR02224">
    <property type="entry name" value="recomb_XerC"/>
    <property type="match status" value="1"/>
</dbReference>
<evidence type="ECO:0000259" key="13">
    <source>
        <dbReference type="PROSITE" id="PS51900"/>
    </source>
</evidence>
<dbReference type="PROSITE" id="PS51898">
    <property type="entry name" value="TYR_RECOMBINASE"/>
    <property type="match status" value="1"/>
</dbReference>
<dbReference type="InterPro" id="IPR002104">
    <property type="entry name" value="Integrase_catalytic"/>
</dbReference>
<dbReference type="InterPro" id="IPR050090">
    <property type="entry name" value="Tyrosine_recombinase_XerCD"/>
</dbReference>
<dbReference type="InterPro" id="IPR023009">
    <property type="entry name" value="Tyrosine_recombinase_XerC/XerD"/>
</dbReference>
<dbReference type="Proteomes" id="UP000741863">
    <property type="component" value="Unassembled WGS sequence"/>
</dbReference>
<evidence type="ECO:0000256" key="4">
    <source>
        <dbReference type="ARBA" id="ARBA00022618"/>
    </source>
</evidence>
<evidence type="ECO:0000256" key="10">
    <source>
        <dbReference type="HAMAP-Rule" id="MF_01808"/>
    </source>
</evidence>
<feature type="domain" description="Tyr recombinase" evidence="12">
    <location>
        <begin position="111"/>
        <end position="293"/>
    </location>
</feature>
<evidence type="ECO:0000256" key="5">
    <source>
        <dbReference type="ARBA" id="ARBA00022829"/>
    </source>
</evidence>
<dbReference type="Gene3D" id="1.10.443.10">
    <property type="entry name" value="Intergrase catalytic core"/>
    <property type="match status" value="1"/>
</dbReference>
<keyword evidence="3 10" id="KW-0963">Cytoplasm</keyword>
<evidence type="ECO:0000313" key="15">
    <source>
        <dbReference type="Proteomes" id="UP000741863"/>
    </source>
</evidence>
<comment type="subcellular location">
    <subcellularLocation>
        <location evidence="1 10">Cytoplasm</location>
    </subcellularLocation>
</comment>
<evidence type="ECO:0000256" key="9">
    <source>
        <dbReference type="ARBA" id="ARBA00023306"/>
    </source>
</evidence>
<dbReference type="InterPro" id="IPR011931">
    <property type="entry name" value="Recomb_XerC"/>
</dbReference>
<reference evidence="14 15" key="1">
    <citation type="submission" date="2021-01" db="EMBL/GenBank/DDBJ databases">
        <title>Genomic Encyclopedia of Type Strains, Phase IV (KMG-IV): sequencing the most valuable type-strain genomes for metagenomic binning, comparative biology and taxonomic classification.</title>
        <authorList>
            <person name="Goeker M."/>
        </authorList>
    </citation>
    <scope>NUCLEOTIDE SEQUENCE [LARGE SCALE GENOMIC DNA]</scope>
    <source>
        <strain evidence="14 15">DSM 25540</strain>
    </source>
</reference>
<dbReference type="SUPFAM" id="SSF56349">
    <property type="entry name" value="DNA breaking-rejoining enzymes"/>
    <property type="match status" value="1"/>
</dbReference>
<dbReference type="PANTHER" id="PTHR30349">
    <property type="entry name" value="PHAGE INTEGRASE-RELATED"/>
    <property type="match status" value="1"/>
</dbReference>
<dbReference type="SUPFAM" id="SSF47823">
    <property type="entry name" value="lambda integrase-like, N-terminal domain"/>
    <property type="match status" value="1"/>
</dbReference>
<dbReference type="Pfam" id="PF02899">
    <property type="entry name" value="Phage_int_SAM_1"/>
    <property type="match status" value="1"/>
</dbReference>
<feature type="active site" description="O-(3'-phospho-DNA)-tyrosine intermediate" evidence="10">
    <location>
        <position position="280"/>
    </location>
</feature>
<keyword evidence="15" id="KW-1185">Reference proteome</keyword>
<feature type="active site" evidence="10">
    <location>
        <position position="175"/>
    </location>
</feature>
<dbReference type="EMBL" id="JAFBEC010000004">
    <property type="protein sequence ID" value="MBM7632582.1"/>
    <property type="molecule type" value="Genomic_DNA"/>
</dbReference>
<evidence type="ECO:0000256" key="11">
    <source>
        <dbReference type="NCBIfam" id="TIGR02224"/>
    </source>
</evidence>